<evidence type="ECO:0000256" key="3">
    <source>
        <dbReference type="ARBA" id="ARBA00022884"/>
    </source>
</evidence>
<evidence type="ECO:0000256" key="5">
    <source>
        <dbReference type="ARBA" id="ARBA00023163"/>
    </source>
</evidence>
<proteinExistence type="predicted"/>
<evidence type="ECO:0000259" key="8">
    <source>
        <dbReference type="Pfam" id="PF26594"/>
    </source>
</evidence>
<accession>A0A956RQS5</accession>
<comment type="caution">
    <text evidence="9">The sequence shown here is derived from an EMBL/GenBank/DDBJ whole genome shotgun (WGS) entry which is preliminary data.</text>
</comment>
<dbReference type="Gene3D" id="3.30.300.20">
    <property type="match status" value="1"/>
</dbReference>
<feature type="compositionally biased region" description="Acidic residues" evidence="7">
    <location>
        <begin position="120"/>
        <end position="130"/>
    </location>
</feature>
<evidence type="ECO:0000313" key="10">
    <source>
        <dbReference type="Proteomes" id="UP000697710"/>
    </source>
</evidence>
<dbReference type="GO" id="GO:0003723">
    <property type="term" value="F:RNA binding"/>
    <property type="evidence" value="ECO:0007669"/>
    <property type="project" value="UniProtKB-UniRule"/>
</dbReference>
<sequence>MTVVVPDDQLSMAIGTRGQNARLAHKLTGYAIDLRSQSQMQATGDTDGVPDVDLEELEKELGPRTVERLMKAGKETLQDVMRTSVDELMAIPGIGEKTASRLLTLGGQILEERLAHGAEGDGDGGDDEVSEQPVEAVVAEEA</sequence>
<keyword evidence="2" id="KW-0963">Cytoplasm</keyword>
<evidence type="ECO:0000256" key="4">
    <source>
        <dbReference type="ARBA" id="ARBA00023015"/>
    </source>
</evidence>
<keyword evidence="3 6" id="KW-0694">RNA-binding</keyword>
<dbReference type="GO" id="GO:0031564">
    <property type="term" value="P:transcription antitermination"/>
    <property type="evidence" value="ECO:0007669"/>
    <property type="project" value="InterPro"/>
</dbReference>
<keyword evidence="5" id="KW-0804">Transcription</keyword>
<dbReference type="GO" id="GO:0005829">
    <property type="term" value="C:cytosol"/>
    <property type="evidence" value="ECO:0007669"/>
    <property type="project" value="TreeGrafter"/>
</dbReference>
<evidence type="ECO:0000256" key="2">
    <source>
        <dbReference type="ARBA" id="ARBA00022490"/>
    </source>
</evidence>
<feature type="non-terminal residue" evidence="9">
    <location>
        <position position="142"/>
    </location>
</feature>
<dbReference type="EMBL" id="JAGQHR010000774">
    <property type="protein sequence ID" value="MCA9729628.1"/>
    <property type="molecule type" value="Genomic_DNA"/>
</dbReference>
<evidence type="ECO:0000256" key="1">
    <source>
        <dbReference type="ARBA" id="ARBA00022472"/>
    </source>
</evidence>
<dbReference type="Pfam" id="PF26594">
    <property type="entry name" value="KH_NusA_2nd"/>
    <property type="match status" value="1"/>
</dbReference>
<dbReference type="InterPro" id="IPR058582">
    <property type="entry name" value="KH_NusA_2nd"/>
</dbReference>
<dbReference type="GO" id="GO:0006353">
    <property type="term" value="P:DNA-templated transcription termination"/>
    <property type="evidence" value="ECO:0007669"/>
    <property type="project" value="UniProtKB-KW"/>
</dbReference>
<gene>
    <name evidence="9" type="ORF">KC729_18220</name>
</gene>
<feature type="domain" description="NusA-like second KH" evidence="8">
    <location>
        <begin position="1"/>
        <end position="41"/>
    </location>
</feature>
<dbReference type="PANTHER" id="PTHR22648:SF0">
    <property type="entry name" value="TRANSCRIPTION TERMINATION_ANTITERMINATION PROTEIN NUSA"/>
    <property type="match status" value="1"/>
</dbReference>
<dbReference type="InterPro" id="IPR009019">
    <property type="entry name" value="KH_sf_prok-type"/>
</dbReference>
<evidence type="ECO:0000256" key="7">
    <source>
        <dbReference type="SAM" id="MobiDB-lite"/>
    </source>
</evidence>
<dbReference type="AlphaFoldDB" id="A0A956RQS5"/>
<dbReference type="Proteomes" id="UP000697710">
    <property type="component" value="Unassembled WGS sequence"/>
</dbReference>
<organism evidence="9 10">
    <name type="scientific">Eiseniibacteriota bacterium</name>
    <dbReference type="NCBI Taxonomy" id="2212470"/>
    <lineage>
        <taxon>Bacteria</taxon>
        <taxon>Candidatus Eiseniibacteriota</taxon>
    </lineage>
</organism>
<evidence type="ECO:0000256" key="6">
    <source>
        <dbReference type="PROSITE-ProRule" id="PRU00117"/>
    </source>
</evidence>
<protein>
    <recommendedName>
        <fullName evidence="8">NusA-like second KH domain-containing protein</fullName>
    </recommendedName>
</protein>
<dbReference type="Gene3D" id="1.10.150.20">
    <property type="entry name" value="5' to 3' exonuclease, C-terminal subdomain"/>
    <property type="match status" value="1"/>
</dbReference>
<dbReference type="SUPFAM" id="SSF47794">
    <property type="entry name" value="Rad51 N-terminal domain-like"/>
    <property type="match status" value="1"/>
</dbReference>
<dbReference type="Pfam" id="PF14520">
    <property type="entry name" value="HHH_5"/>
    <property type="match status" value="1"/>
</dbReference>
<feature type="region of interest" description="Disordered" evidence="7">
    <location>
        <begin position="115"/>
        <end position="142"/>
    </location>
</feature>
<dbReference type="InterPro" id="IPR010995">
    <property type="entry name" value="DNA_repair_Rad51/TF_NusA_a-hlx"/>
</dbReference>
<evidence type="ECO:0000313" key="9">
    <source>
        <dbReference type="EMBL" id="MCA9729628.1"/>
    </source>
</evidence>
<dbReference type="PROSITE" id="PS50084">
    <property type="entry name" value="KH_TYPE_1"/>
    <property type="match status" value="1"/>
</dbReference>
<keyword evidence="1" id="KW-0806">Transcription termination</keyword>
<name>A0A956RQS5_UNCEI</name>
<dbReference type="GO" id="GO:0000166">
    <property type="term" value="F:nucleotide binding"/>
    <property type="evidence" value="ECO:0007669"/>
    <property type="project" value="InterPro"/>
</dbReference>
<dbReference type="PANTHER" id="PTHR22648">
    <property type="entry name" value="TRANSCRIPTION TERMINATION FACTOR NUSA"/>
    <property type="match status" value="1"/>
</dbReference>
<reference evidence="9" key="2">
    <citation type="journal article" date="2021" name="Microbiome">
        <title>Successional dynamics and alternative stable states in a saline activated sludge microbial community over 9 years.</title>
        <authorList>
            <person name="Wang Y."/>
            <person name="Ye J."/>
            <person name="Ju F."/>
            <person name="Liu L."/>
            <person name="Boyd J.A."/>
            <person name="Deng Y."/>
            <person name="Parks D.H."/>
            <person name="Jiang X."/>
            <person name="Yin X."/>
            <person name="Woodcroft B.J."/>
            <person name="Tyson G.W."/>
            <person name="Hugenholtz P."/>
            <person name="Polz M.F."/>
            <person name="Zhang T."/>
        </authorList>
    </citation>
    <scope>NUCLEOTIDE SEQUENCE</scope>
    <source>
        <strain evidence="9">HKST-UBA01</strain>
    </source>
</reference>
<keyword evidence="4" id="KW-0805">Transcription regulation</keyword>
<dbReference type="SUPFAM" id="SSF54814">
    <property type="entry name" value="Prokaryotic type KH domain (KH-domain type II)"/>
    <property type="match status" value="1"/>
</dbReference>
<dbReference type="InterPro" id="IPR030842">
    <property type="entry name" value="TF_NusA_bacterial"/>
</dbReference>
<reference evidence="9" key="1">
    <citation type="submission" date="2020-04" db="EMBL/GenBank/DDBJ databases">
        <authorList>
            <person name="Zhang T."/>
        </authorList>
    </citation>
    <scope>NUCLEOTIDE SEQUENCE</scope>
    <source>
        <strain evidence="9">HKST-UBA01</strain>
    </source>
</reference>
<dbReference type="InterPro" id="IPR015946">
    <property type="entry name" value="KH_dom-like_a/b"/>
</dbReference>